<keyword evidence="2 5" id="KW-0238">DNA-binding</keyword>
<dbReference type="InterPro" id="IPR047057">
    <property type="entry name" value="MerR_fam"/>
</dbReference>
<dbReference type="RefSeq" id="WP_183775865.1">
    <property type="nucleotide sequence ID" value="NZ_JACIDK010000006.1"/>
</dbReference>
<dbReference type="AlphaFoldDB" id="A0A840A6R6"/>
<dbReference type="Gene3D" id="1.10.1660.10">
    <property type="match status" value="1"/>
</dbReference>
<dbReference type="CDD" id="cd04785">
    <property type="entry name" value="HTH_CadR-PbrR-like"/>
    <property type="match status" value="1"/>
</dbReference>
<dbReference type="PROSITE" id="PS00552">
    <property type="entry name" value="HTH_MERR_1"/>
    <property type="match status" value="1"/>
</dbReference>
<dbReference type="Proteomes" id="UP000530564">
    <property type="component" value="Unassembled WGS sequence"/>
</dbReference>
<evidence type="ECO:0000313" key="5">
    <source>
        <dbReference type="EMBL" id="MBB3892897.1"/>
    </source>
</evidence>
<dbReference type="PROSITE" id="PS50937">
    <property type="entry name" value="HTH_MERR_2"/>
    <property type="match status" value="1"/>
</dbReference>
<dbReference type="GO" id="GO:0003700">
    <property type="term" value="F:DNA-binding transcription factor activity"/>
    <property type="evidence" value="ECO:0007669"/>
    <property type="project" value="InterPro"/>
</dbReference>
<dbReference type="PANTHER" id="PTHR30204:SF92">
    <property type="entry name" value="HTH-TYPE TRANSCRIPTIONAL REGULATOR ZNTR"/>
    <property type="match status" value="1"/>
</dbReference>
<comment type="caution">
    <text evidence="5">The sequence shown here is derived from an EMBL/GenBank/DDBJ whole genome shotgun (WGS) entry which is preliminary data.</text>
</comment>
<accession>A0A840A6R6</accession>
<keyword evidence="3" id="KW-0804">Transcription</keyword>
<keyword evidence="6" id="KW-1185">Reference proteome</keyword>
<evidence type="ECO:0000313" key="6">
    <source>
        <dbReference type="Proteomes" id="UP000530564"/>
    </source>
</evidence>
<dbReference type="SMART" id="SM00422">
    <property type="entry name" value="HTH_MERR"/>
    <property type="match status" value="1"/>
</dbReference>
<dbReference type="PANTHER" id="PTHR30204">
    <property type="entry name" value="REDOX-CYCLING DRUG-SENSING TRANSCRIPTIONAL ACTIVATOR SOXR"/>
    <property type="match status" value="1"/>
</dbReference>
<gene>
    <name evidence="5" type="ORF">GGQ61_003635</name>
</gene>
<evidence type="ECO:0000259" key="4">
    <source>
        <dbReference type="PROSITE" id="PS50937"/>
    </source>
</evidence>
<feature type="domain" description="HTH merR-type" evidence="4">
    <location>
        <begin position="3"/>
        <end position="72"/>
    </location>
</feature>
<protein>
    <submittedName>
        <fullName evidence="5">DNA-binding transcriptional MerR regulator</fullName>
    </submittedName>
</protein>
<dbReference type="Pfam" id="PF09278">
    <property type="entry name" value="MerR-DNA-bind"/>
    <property type="match status" value="1"/>
</dbReference>
<dbReference type="InterPro" id="IPR015358">
    <property type="entry name" value="Tscrpt_reg_MerR_DNA-bd"/>
</dbReference>
<dbReference type="GO" id="GO:0003677">
    <property type="term" value="F:DNA binding"/>
    <property type="evidence" value="ECO:0007669"/>
    <property type="project" value="UniProtKB-KW"/>
</dbReference>
<evidence type="ECO:0000256" key="3">
    <source>
        <dbReference type="ARBA" id="ARBA00023163"/>
    </source>
</evidence>
<name>A0A840A6R6_9CAUL</name>
<dbReference type="PRINTS" id="PR00040">
    <property type="entry name" value="HTHMERR"/>
</dbReference>
<keyword evidence="1" id="KW-0805">Transcription regulation</keyword>
<dbReference type="InterPro" id="IPR000551">
    <property type="entry name" value="MerR-type_HTH_dom"/>
</dbReference>
<dbReference type="SUPFAM" id="SSF46955">
    <property type="entry name" value="Putative DNA-binding domain"/>
    <property type="match status" value="1"/>
</dbReference>
<dbReference type="EMBL" id="JACIDK010000006">
    <property type="protein sequence ID" value="MBB3892897.1"/>
    <property type="molecule type" value="Genomic_DNA"/>
</dbReference>
<organism evidence="5 6">
    <name type="scientific">Phenylobacterium haematophilum</name>
    <dbReference type="NCBI Taxonomy" id="98513"/>
    <lineage>
        <taxon>Bacteria</taxon>
        <taxon>Pseudomonadati</taxon>
        <taxon>Pseudomonadota</taxon>
        <taxon>Alphaproteobacteria</taxon>
        <taxon>Caulobacterales</taxon>
        <taxon>Caulobacteraceae</taxon>
        <taxon>Phenylobacterium</taxon>
    </lineage>
</organism>
<reference evidence="5 6" key="1">
    <citation type="submission" date="2020-08" db="EMBL/GenBank/DDBJ databases">
        <title>Genomic Encyclopedia of Type Strains, Phase IV (KMG-IV): sequencing the most valuable type-strain genomes for metagenomic binning, comparative biology and taxonomic classification.</title>
        <authorList>
            <person name="Goeker M."/>
        </authorList>
    </citation>
    <scope>NUCLEOTIDE SEQUENCE [LARGE SCALE GENOMIC DNA]</scope>
    <source>
        <strain evidence="5 6">DSM 21793</strain>
    </source>
</reference>
<dbReference type="InterPro" id="IPR009061">
    <property type="entry name" value="DNA-bd_dom_put_sf"/>
</dbReference>
<evidence type="ECO:0000256" key="1">
    <source>
        <dbReference type="ARBA" id="ARBA00023015"/>
    </source>
</evidence>
<sequence length="152" mass="16463">MATLSIGKLAKAADVKVPTIRFYEQIGLLPLAPRTESDRRLYDEASIRRLAFIKRARQLGFPIDAIRTLLDLSDHPERACDDANILAREQLATVETKIVQLDSLRSVLERMVASGCEGSPGGCRVIEALADQAPLRDTSASGGDDDSTGLLA</sequence>
<evidence type="ECO:0000256" key="2">
    <source>
        <dbReference type="ARBA" id="ARBA00023125"/>
    </source>
</evidence>
<dbReference type="Pfam" id="PF00376">
    <property type="entry name" value="MerR"/>
    <property type="match status" value="1"/>
</dbReference>
<proteinExistence type="predicted"/>